<evidence type="ECO:0000313" key="2">
    <source>
        <dbReference type="EMBL" id="KAK7427892.1"/>
    </source>
</evidence>
<protein>
    <recommendedName>
        <fullName evidence="4">Cyclopropane-fatty-acyl-phospholipid synthase</fullName>
    </recommendedName>
</protein>
<dbReference type="InterPro" id="IPR010775">
    <property type="entry name" value="DUF1365"/>
</dbReference>
<keyword evidence="1" id="KW-0812">Transmembrane</keyword>
<keyword evidence="1" id="KW-1133">Transmembrane helix</keyword>
<sequence length="639" mass="71233">MDGMSEDSPLLPVILAGDYLDRLLLEGRSSSTLLVGLICLVSTCFLLSGHILDLGIVLSLVGWQHGSVLTSFLPEVGIQQIGLLAGLAFTALLVTHQIQRWTSTNSETTWDGLGSPYLIPSRTSHTRFFPKRHSFAYSYLVVGVPVGFSGSANGIVSADVSDASRSWLSFISGPRAWFDVDPADYLQRGHAGVGLRGKLDNYLQSQDADPSQYPHAYLITAARFLGYHFNPVSFWFLYSRERVLSAIVLEVNNTFGERRPYLVKRDFEAEAKLIQDPAAPEGQEPSRARVKAAWKKDFHVSPFNSRQGSYSLLASDPLGPDMQGFRGIDVTINLVSSKGHPKLVARLFSEGEAIEPSTMSAVQKVRFLTEWFSVGFVTFPRIVKEAALLFFKRGLHVWYRPEPLKESMGRAADSTEKQLEEVFRKYLQNLVEQSPSSMSVKYIPSGIAGPAEETFHSPSSITTPKNAEHMEIKILTPVFYSRFVHYAHDFEAMFSELAESCTVWVDKPELLPKIFLKKAAPPLHASNLVDYLCFQLIKNLRHRPEKIQRPLTSAATASPTTHTAVDIRDFRMSSMDAFVSEQDDVRLKRAYRLAVTRLFIANRIAFGSIELLGLMEFIARAGASWILVSLINETVKTAS</sequence>
<feature type="transmembrane region" description="Helical" evidence="1">
    <location>
        <begin position="72"/>
        <end position="94"/>
    </location>
</feature>
<name>A0ABR1I4S0_9HYPO</name>
<gene>
    <name evidence="2" type="ORF">QQZ08_005665</name>
</gene>
<feature type="transmembrane region" description="Helical" evidence="1">
    <location>
        <begin position="136"/>
        <end position="156"/>
    </location>
</feature>
<evidence type="ECO:0000313" key="3">
    <source>
        <dbReference type="Proteomes" id="UP001498421"/>
    </source>
</evidence>
<dbReference type="Pfam" id="PF07103">
    <property type="entry name" value="DUF1365"/>
    <property type="match status" value="1"/>
</dbReference>
<keyword evidence="1" id="KW-0472">Membrane</keyword>
<dbReference type="PANTHER" id="PTHR33973">
    <property type="entry name" value="OS07G0153300 PROTEIN"/>
    <property type="match status" value="1"/>
</dbReference>
<evidence type="ECO:0000256" key="1">
    <source>
        <dbReference type="SAM" id="Phobius"/>
    </source>
</evidence>
<organism evidence="2 3">
    <name type="scientific">Neonectria magnoliae</name>
    <dbReference type="NCBI Taxonomy" id="2732573"/>
    <lineage>
        <taxon>Eukaryota</taxon>
        <taxon>Fungi</taxon>
        <taxon>Dikarya</taxon>
        <taxon>Ascomycota</taxon>
        <taxon>Pezizomycotina</taxon>
        <taxon>Sordariomycetes</taxon>
        <taxon>Hypocreomycetidae</taxon>
        <taxon>Hypocreales</taxon>
        <taxon>Nectriaceae</taxon>
        <taxon>Neonectria</taxon>
    </lineage>
</organism>
<accession>A0ABR1I4S0</accession>
<comment type="caution">
    <text evidence="2">The sequence shown here is derived from an EMBL/GenBank/DDBJ whole genome shotgun (WGS) entry which is preliminary data.</text>
</comment>
<dbReference type="PANTHER" id="PTHR33973:SF4">
    <property type="entry name" value="OS07G0153300 PROTEIN"/>
    <property type="match status" value="1"/>
</dbReference>
<feature type="transmembrane region" description="Helical" evidence="1">
    <location>
        <begin position="32"/>
        <end position="52"/>
    </location>
</feature>
<proteinExistence type="predicted"/>
<keyword evidence="3" id="KW-1185">Reference proteome</keyword>
<reference evidence="2 3" key="1">
    <citation type="journal article" date="2025" name="Microbiol. Resour. Announc.">
        <title>Draft genome sequences for Neonectria magnoliae and Neonectria punicea, canker pathogens of Liriodendron tulipifera and Acer saccharum in West Virginia.</title>
        <authorList>
            <person name="Petronek H.M."/>
            <person name="Kasson M.T."/>
            <person name="Metheny A.M."/>
            <person name="Stauder C.M."/>
            <person name="Lovett B."/>
            <person name="Lynch S.C."/>
            <person name="Garnas J.R."/>
            <person name="Kasson L.R."/>
            <person name="Stajich J.E."/>
        </authorList>
    </citation>
    <scope>NUCLEOTIDE SEQUENCE [LARGE SCALE GENOMIC DNA]</scope>
    <source>
        <strain evidence="2 3">NRRL 64651</strain>
    </source>
</reference>
<evidence type="ECO:0008006" key="4">
    <source>
        <dbReference type="Google" id="ProtNLM"/>
    </source>
</evidence>
<dbReference type="Proteomes" id="UP001498421">
    <property type="component" value="Unassembled WGS sequence"/>
</dbReference>
<dbReference type="EMBL" id="JAZAVK010000048">
    <property type="protein sequence ID" value="KAK7427892.1"/>
    <property type="molecule type" value="Genomic_DNA"/>
</dbReference>